<dbReference type="EMBL" id="CAJNDS010000559">
    <property type="protein sequence ID" value="CAE7218484.1"/>
    <property type="molecule type" value="Genomic_DNA"/>
</dbReference>
<dbReference type="Proteomes" id="UP000604046">
    <property type="component" value="Unassembled WGS sequence"/>
</dbReference>
<gene>
    <name evidence="1" type="ORF">SNAT2548_LOCUS7858</name>
</gene>
<name>A0A812K6U1_9DINO</name>
<organism evidence="1 2">
    <name type="scientific">Symbiodinium natans</name>
    <dbReference type="NCBI Taxonomy" id="878477"/>
    <lineage>
        <taxon>Eukaryota</taxon>
        <taxon>Sar</taxon>
        <taxon>Alveolata</taxon>
        <taxon>Dinophyceae</taxon>
        <taxon>Suessiales</taxon>
        <taxon>Symbiodiniaceae</taxon>
        <taxon>Symbiodinium</taxon>
    </lineage>
</organism>
<keyword evidence="2" id="KW-1185">Reference proteome</keyword>
<proteinExistence type="predicted"/>
<accession>A0A812K6U1</accession>
<reference evidence="1" key="1">
    <citation type="submission" date="2021-02" db="EMBL/GenBank/DDBJ databases">
        <authorList>
            <person name="Dougan E. K."/>
            <person name="Rhodes N."/>
            <person name="Thang M."/>
            <person name="Chan C."/>
        </authorList>
    </citation>
    <scope>NUCLEOTIDE SEQUENCE</scope>
</reference>
<evidence type="ECO:0000313" key="2">
    <source>
        <dbReference type="Proteomes" id="UP000604046"/>
    </source>
</evidence>
<dbReference type="AlphaFoldDB" id="A0A812K6U1"/>
<comment type="caution">
    <text evidence="1">The sequence shown here is derived from an EMBL/GenBank/DDBJ whole genome shotgun (WGS) entry which is preliminary data.</text>
</comment>
<evidence type="ECO:0000313" key="1">
    <source>
        <dbReference type="EMBL" id="CAE7218484.1"/>
    </source>
</evidence>
<sequence length="102" mass="11156">MYGCWGCFGFGDIVVNMSCGDCLRCHGPKSRHNDRWTGCRLRVRSADAGARSGSGCMPRFATLRSQWGDRQKLIAAAQLLGGRARLCGAQVQKMRVNIGYTA</sequence>
<protein>
    <submittedName>
        <fullName evidence="1">Uncharacterized protein</fullName>
    </submittedName>
</protein>